<keyword evidence="6" id="KW-0997">Cell inner membrane</keyword>
<keyword evidence="7 11" id="KW-0812">Transmembrane</keyword>
<evidence type="ECO:0000256" key="1">
    <source>
        <dbReference type="ARBA" id="ARBA00004533"/>
    </source>
</evidence>
<dbReference type="GO" id="GO:0015627">
    <property type="term" value="C:type II protein secretion system complex"/>
    <property type="evidence" value="ECO:0007669"/>
    <property type="project" value="InterPro"/>
</dbReference>
<evidence type="ECO:0000256" key="10">
    <source>
        <dbReference type="ARBA" id="ARBA00030772"/>
    </source>
</evidence>
<evidence type="ECO:0000256" key="4">
    <source>
        <dbReference type="ARBA" id="ARBA00022448"/>
    </source>
</evidence>
<evidence type="ECO:0000256" key="5">
    <source>
        <dbReference type="ARBA" id="ARBA00022475"/>
    </source>
</evidence>
<dbReference type="RefSeq" id="WP_099019864.1">
    <property type="nucleotide sequence ID" value="NZ_NIHB01000004.1"/>
</dbReference>
<proteinExistence type="inferred from homology"/>
<keyword evidence="4" id="KW-0813">Transport</keyword>
<comment type="similarity">
    <text evidence="2">Belongs to the GSP N family.</text>
</comment>
<evidence type="ECO:0000313" key="12">
    <source>
        <dbReference type="EMBL" id="TDR19499.1"/>
    </source>
</evidence>
<evidence type="ECO:0000256" key="3">
    <source>
        <dbReference type="ARBA" id="ARBA00021563"/>
    </source>
</evidence>
<keyword evidence="9 11" id="KW-0472">Membrane</keyword>
<protein>
    <recommendedName>
        <fullName evidence="3">Type II secretion system protein N</fullName>
    </recommendedName>
    <alternativeName>
        <fullName evidence="10">General secretion pathway protein N</fullName>
    </alternativeName>
</protein>
<keyword evidence="13" id="KW-1185">Reference proteome</keyword>
<dbReference type="EMBL" id="SNZB01000004">
    <property type="protein sequence ID" value="TDR19499.1"/>
    <property type="molecule type" value="Genomic_DNA"/>
</dbReference>
<dbReference type="GO" id="GO:0015628">
    <property type="term" value="P:protein secretion by the type II secretion system"/>
    <property type="evidence" value="ECO:0007669"/>
    <property type="project" value="InterPro"/>
</dbReference>
<name>A0A4R6XMA9_9GAMM</name>
<evidence type="ECO:0000256" key="2">
    <source>
        <dbReference type="ARBA" id="ARBA00007208"/>
    </source>
</evidence>
<evidence type="ECO:0000313" key="13">
    <source>
        <dbReference type="Proteomes" id="UP000295724"/>
    </source>
</evidence>
<evidence type="ECO:0000256" key="8">
    <source>
        <dbReference type="ARBA" id="ARBA00022927"/>
    </source>
</evidence>
<evidence type="ECO:0000256" key="11">
    <source>
        <dbReference type="SAM" id="Phobius"/>
    </source>
</evidence>
<dbReference type="Pfam" id="PF01203">
    <property type="entry name" value="T2SSN"/>
    <property type="match status" value="1"/>
</dbReference>
<feature type="transmembrane region" description="Helical" evidence="11">
    <location>
        <begin position="12"/>
        <end position="35"/>
    </location>
</feature>
<keyword evidence="8" id="KW-0653">Protein transport</keyword>
<organism evidence="12 13">
    <name type="scientific">Marinicella litoralis</name>
    <dbReference type="NCBI Taxonomy" id="644220"/>
    <lineage>
        <taxon>Bacteria</taxon>
        <taxon>Pseudomonadati</taxon>
        <taxon>Pseudomonadota</taxon>
        <taxon>Gammaproteobacteria</taxon>
        <taxon>Lysobacterales</taxon>
        <taxon>Marinicellaceae</taxon>
        <taxon>Marinicella</taxon>
    </lineage>
</organism>
<keyword evidence="11" id="KW-1133">Transmembrane helix</keyword>
<evidence type="ECO:0000256" key="9">
    <source>
        <dbReference type="ARBA" id="ARBA00023136"/>
    </source>
</evidence>
<dbReference type="GO" id="GO:0005886">
    <property type="term" value="C:plasma membrane"/>
    <property type="evidence" value="ECO:0007669"/>
    <property type="project" value="UniProtKB-SubCell"/>
</dbReference>
<comment type="caution">
    <text evidence="12">The sequence shown here is derived from an EMBL/GenBank/DDBJ whole genome shotgun (WGS) entry which is preliminary data.</text>
</comment>
<evidence type="ECO:0000256" key="6">
    <source>
        <dbReference type="ARBA" id="ARBA00022519"/>
    </source>
</evidence>
<reference evidence="12 13" key="1">
    <citation type="submission" date="2019-03" db="EMBL/GenBank/DDBJ databases">
        <title>Genomic Encyclopedia of Type Strains, Phase IV (KMG-IV): sequencing the most valuable type-strain genomes for metagenomic binning, comparative biology and taxonomic classification.</title>
        <authorList>
            <person name="Goeker M."/>
        </authorList>
    </citation>
    <scope>NUCLEOTIDE SEQUENCE [LARGE SCALE GENOMIC DNA]</scope>
    <source>
        <strain evidence="12 13">DSM 25488</strain>
    </source>
</reference>
<comment type="subcellular location">
    <subcellularLocation>
        <location evidence="1">Cell inner membrane</location>
    </subcellularLocation>
</comment>
<dbReference type="Proteomes" id="UP000295724">
    <property type="component" value="Unassembled WGS sequence"/>
</dbReference>
<keyword evidence="5" id="KW-1003">Cell membrane</keyword>
<dbReference type="InterPro" id="IPR022792">
    <property type="entry name" value="T2SS_protein-GspN"/>
</dbReference>
<dbReference type="AlphaFoldDB" id="A0A4R6XMA9"/>
<evidence type="ECO:0000256" key="7">
    <source>
        <dbReference type="ARBA" id="ARBA00022692"/>
    </source>
</evidence>
<accession>A0A4R6XMA9</accession>
<dbReference type="OrthoDB" id="6195840at2"/>
<gene>
    <name evidence="12" type="ORF">C8D91_2055</name>
</gene>
<sequence length="253" mass="28460">MRSAGSRFGTLIKWVFVLLVIAVIALAVTPLSLYYKHVSSQVKHIKLTGINGSLVKGSAEEMKYMTMPLGRAEWLLYPKSHKSIGGQLKVAKDFYDLTFNVKKLEKDLLWAESVRGYIDWQFFKQFLNLKYGQLTGYAELNLNNIQYNQNSGLARLDGDVTLKDFKLTQPVLKDLGLVKVVFETQTEGMIVGQFSSDSQVIHVSGALFLHPHRWQLNLDIIPKAGNFELDAIFNSVGQARRGGGRKLNLAGFY</sequence>